<reference evidence="4 5" key="1">
    <citation type="submission" date="2019-03" db="EMBL/GenBank/DDBJ databases">
        <title>Genomic Encyclopedia of Type Strains, Phase IV (KMG-IV): sequencing the most valuable type-strain genomes for metagenomic binning, comparative biology and taxonomic classification.</title>
        <authorList>
            <person name="Goeker M."/>
        </authorList>
    </citation>
    <scope>NUCLEOTIDE SEQUENCE [LARGE SCALE GENOMIC DNA]</scope>
    <source>
        <strain evidence="4 5">DSM 13587</strain>
    </source>
</reference>
<evidence type="ECO:0000313" key="4">
    <source>
        <dbReference type="EMBL" id="TCT21397.1"/>
    </source>
</evidence>
<evidence type="ECO:0000256" key="1">
    <source>
        <dbReference type="ARBA" id="ARBA00022729"/>
    </source>
</evidence>
<dbReference type="Gene3D" id="2.130.10.130">
    <property type="entry name" value="Integrin alpha, N-terminal"/>
    <property type="match status" value="2"/>
</dbReference>
<dbReference type="CDD" id="cd00063">
    <property type="entry name" value="FN3"/>
    <property type="match status" value="1"/>
</dbReference>
<keyword evidence="1 2" id="KW-0732">Signal</keyword>
<dbReference type="Pfam" id="PF01839">
    <property type="entry name" value="FG-GAP"/>
    <property type="match status" value="1"/>
</dbReference>
<comment type="caution">
    <text evidence="4">The sequence shown here is derived from an EMBL/GenBank/DDBJ whole genome shotgun (WGS) entry which is preliminary data.</text>
</comment>
<dbReference type="Pfam" id="PF18998">
    <property type="entry name" value="Flg_new_2"/>
    <property type="match status" value="3"/>
</dbReference>
<evidence type="ECO:0000313" key="5">
    <source>
        <dbReference type="Proteomes" id="UP000295717"/>
    </source>
</evidence>
<keyword evidence="5" id="KW-1185">Reference proteome</keyword>
<sequence>MKNHFDFSLKVSFLFILIFSSKAVFSAQSYVLEWDPVDDERVSGYTIYYGEAPRQYDHSLDVGNQTSFTFSDLDPNVIYYFSVKARGNDGSESGFSNELTSGSFRYVVGGSALSNKSGWIEVADLNRLFEQEVPVGWAEYNALNGEARVATGDLDGDGRDEIVIGFGQVTTQPGMPGGRFQILDDDFSHLLWGQISWPDYNTANGETYPAIGDLDGDGKNELLIGLGAGGQGLIQVFRVENGALAPLGWTAIDWPEYNQSNGAARPAVGDLDGDGRDEIVIGLGPVAGRADIPGGTFFVKKGFDSAALAAASADRNQLLVEEELLLGDLSWAEYAGQSGETRPAIGDMNGDGSAEIVMGLGKKGGGNVEIFDYRSAALVSMAWVGVDWPEYSALNGETRPAVGDLDADGRGELIVGLGAGGNGIVELFEDASNQFSYAQSMEFGSDEYQVGNGGLWPAFKRERADGKAVLPPTATYPLKVLKAGAGSGTVGGAGTYAVGATVSPTAKAASGSVFAGWSGACSGKDLCTVKMNAAKTVTATFKVAPKYTLTVKREGSGTVASQSTGINCGSSCKASYVSGANVTLTPKPATGHVFSGWSGGCSGTAKCVVAMSAAKTVTATFKVAPKYTLTVKHGGGGTITSAPIGIICGSDCKEPYFSGTSVTLTPKPANGYVFASWSGGVCSGMGNCVVKMNAAKTVTAAFKR</sequence>
<dbReference type="InterPro" id="IPR028994">
    <property type="entry name" value="Integrin_alpha_N"/>
</dbReference>
<dbReference type="Pfam" id="PF13517">
    <property type="entry name" value="FG-GAP_3"/>
    <property type="match status" value="1"/>
</dbReference>
<dbReference type="Proteomes" id="UP000295717">
    <property type="component" value="Unassembled WGS sequence"/>
</dbReference>
<protein>
    <submittedName>
        <fullName evidence="4">VCBS repeat protein</fullName>
    </submittedName>
</protein>
<evidence type="ECO:0000259" key="3">
    <source>
        <dbReference type="PROSITE" id="PS50853"/>
    </source>
</evidence>
<dbReference type="SUPFAM" id="SSF49265">
    <property type="entry name" value="Fibronectin type III"/>
    <property type="match status" value="1"/>
</dbReference>
<organism evidence="4 5">
    <name type="scientific">Thiobaca trueperi</name>
    <dbReference type="NCBI Taxonomy" id="127458"/>
    <lineage>
        <taxon>Bacteria</taxon>
        <taxon>Pseudomonadati</taxon>
        <taxon>Pseudomonadota</taxon>
        <taxon>Gammaproteobacteria</taxon>
        <taxon>Chromatiales</taxon>
        <taxon>Chromatiaceae</taxon>
        <taxon>Thiobaca</taxon>
    </lineage>
</organism>
<feature type="domain" description="Fibronectin type-III" evidence="3">
    <location>
        <begin position="15"/>
        <end position="110"/>
    </location>
</feature>
<dbReference type="InterPro" id="IPR003961">
    <property type="entry name" value="FN3_dom"/>
</dbReference>
<accession>A0A4R3MZU0</accession>
<name>A0A4R3MZU0_9GAMM</name>
<dbReference type="AlphaFoldDB" id="A0A4R3MZU0"/>
<dbReference type="EMBL" id="SMAO01000004">
    <property type="protein sequence ID" value="TCT21397.1"/>
    <property type="molecule type" value="Genomic_DNA"/>
</dbReference>
<dbReference type="OrthoDB" id="5758889at2"/>
<dbReference type="RefSeq" id="WP_132976989.1">
    <property type="nucleotide sequence ID" value="NZ_SMAO01000004.1"/>
</dbReference>
<gene>
    <name evidence="4" type="ORF">EDC35_104254</name>
</gene>
<proteinExistence type="predicted"/>
<evidence type="ECO:0000256" key="2">
    <source>
        <dbReference type="SAM" id="SignalP"/>
    </source>
</evidence>
<feature type="signal peptide" evidence="2">
    <location>
        <begin position="1"/>
        <end position="26"/>
    </location>
</feature>
<dbReference type="InterPro" id="IPR044060">
    <property type="entry name" value="Bacterial_rp_domain"/>
</dbReference>
<dbReference type="Pfam" id="PF00041">
    <property type="entry name" value="fn3"/>
    <property type="match status" value="1"/>
</dbReference>
<dbReference type="PROSITE" id="PS50853">
    <property type="entry name" value="FN3"/>
    <property type="match status" value="1"/>
</dbReference>
<dbReference type="InterPro" id="IPR036116">
    <property type="entry name" value="FN3_sf"/>
</dbReference>
<dbReference type="SUPFAM" id="SSF69318">
    <property type="entry name" value="Integrin alpha N-terminal domain"/>
    <property type="match status" value="1"/>
</dbReference>
<dbReference type="InterPro" id="IPR013517">
    <property type="entry name" value="FG-GAP"/>
</dbReference>
<feature type="chain" id="PRO_5020819082" evidence="2">
    <location>
        <begin position="27"/>
        <end position="704"/>
    </location>
</feature>